<dbReference type="InterPro" id="IPR009018">
    <property type="entry name" value="Signal_recog_particle_SRP9/14"/>
</dbReference>
<dbReference type="EMBL" id="LGAV01000001">
    <property type="protein sequence ID" value="KOS16227.1"/>
    <property type="molecule type" value="Genomic_DNA"/>
</dbReference>
<dbReference type="GO" id="GO:0005786">
    <property type="term" value="C:signal recognition particle, endoplasmic reticulum targeting"/>
    <property type="evidence" value="ECO:0007669"/>
    <property type="project" value="TreeGrafter"/>
</dbReference>
<dbReference type="InterPro" id="IPR039914">
    <property type="entry name" value="SRP9-like"/>
</dbReference>
<dbReference type="STRING" id="77020.A0A0M8MT48"/>
<feature type="region of interest" description="Disordered" evidence="1">
    <location>
        <begin position="99"/>
        <end position="121"/>
    </location>
</feature>
<accession>A0A0M8MT48</accession>
<name>A0A0M8MT48_9BASI</name>
<dbReference type="AlphaFoldDB" id="A0A0M8MT48"/>
<dbReference type="VEuPathDB" id="FungiDB:Malapachy_3412"/>
<evidence type="ECO:0000256" key="1">
    <source>
        <dbReference type="SAM" id="MobiDB-lite"/>
    </source>
</evidence>
<protein>
    <submittedName>
        <fullName evidence="3">Signal recognition particle 9 protein</fullName>
    </submittedName>
</protein>
<dbReference type="Proteomes" id="UP000037751">
    <property type="component" value="Unassembled WGS sequence"/>
</dbReference>
<dbReference type="Gene3D" id="3.30.720.10">
    <property type="entry name" value="Signal recognition particle alu RNA binding heterodimer, srp9/1"/>
    <property type="match status" value="1"/>
</dbReference>
<evidence type="ECO:0000259" key="2">
    <source>
        <dbReference type="Pfam" id="PF05486"/>
    </source>
</evidence>
<dbReference type="Pfam" id="PF05486">
    <property type="entry name" value="SRP9-21"/>
    <property type="match status" value="1"/>
</dbReference>
<feature type="compositionally biased region" description="Basic residues" evidence="1">
    <location>
        <begin position="112"/>
        <end position="121"/>
    </location>
</feature>
<dbReference type="InterPro" id="IPR039432">
    <property type="entry name" value="SRP9_dom"/>
</dbReference>
<evidence type="ECO:0000313" key="4">
    <source>
        <dbReference type="Proteomes" id="UP000037751"/>
    </source>
</evidence>
<dbReference type="RefSeq" id="XP_017993859.1">
    <property type="nucleotide sequence ID" value="XM_018137882.1"/>
</dbReference>
<keyword evidence="4" id="KW-1185">Reference proteome</keyword>
<reference evidence="3 4" key="1">
    <citation type="submission" date="2015-07" db="EMBL/GenBank/DDBJ databases">
        <title>Draft Genome Sequence of Malassezia furfur CBS1878 and Malassezia pachydermatis CBS1879.</title>
        <authorList>
            <person name="Triana S."/>
            <person name="Ohm R."/>
            <person name="Gonzalez A."/>
            <person name="DeCock H."/>
            <person name="Restrepo S."/>
            <person name="Celis A."/>
        </authorList>
    </citation>
    <scope>NUCLEOTIDE SEQUENCE [LARGE SCALE GENOMIC DNA]</scope>
    <source>
        <strain evidence="3 4">CBS 1879</strain>
    </source>
</reference>
<dbReference type="GeneID" id="28729758"/>
<dbReference type="SUPFAM" id="SSF54762">
    <property type="entry name" value="Signal recognition particle alu RNA binding heterodimer, SRP9/14"/>
    <property type="match status" value="1"/>
</dbReference>
<proteinExistence type="predicted"/>
<dbReference type="GO" id="GO:0008312">
    <property type="term" value="F:7S RNA binding"/>
    <property type="evidence" value="ECO:0007669"/>
    <property type="project" value="InterPro"/>
</dbReference>
<organism evidence="3 4">
    <name type="scientific">Malassezia pachydermatis</name>
    <dbReference type="NCBI Taxonomy" id="77020"/>
    <lineage>
        <taxon>Eukaryota</taxon>
        <taxon>Fungi</taxon>
        <taxon>Dikarya</taxon>
        <taxon>Basidiomycota</taxon>
        <taxon>Ustilaginomycotina</taxon>
        <taxon>Malasseziomycetes</taxon>
        <taxon>Malasseziales</taxon>
        <taxon>Malasseziaceae</taxon>
        <taxon>Malassezia</taxon>
    </lineage>
</organism>
<feature type="domain" description="SRP9" evidence="2">
    <location>
        <begin position="4"/>
        <end position="72"/>
    </location>
</feature>
<dbReference type="OrthoDB" id="360923at2759"/>
<dbReference type="GO" id="GO:0006614">
    <property type="term" value="P:SRP-dependent cotranslational protein targeting to membrane"/>
    <property type="evidence" value="ECO:0007669"/>
    <property type="project" value="InterPro"/>
</dbReference>
<comment type="caution">
    <text evidence="3">The sequence shown here is derived from an EMBL/GenBank/DDBJ whole genome shotgun (WGS) entry which is preliminary data.</text>
</comment>
<gene>
    <name evidence="3" type="ORF">Malapachy_3412</name>
</gene>
<dbReference type="PANTHER" id="PTHR12834:SF12">
    <property type="entry name" value="SIGNAL RECOGNITION PARTICLE 9 KDA PROTEIN"/>
    <property type="match status" value="1"/>
</dbReference>
<dbReference type="PANTHER" id="PTHR12834">
    <property type="entry name" value="SIGNAL RECOGNITION PARTICLE 9 KDA PROTEIN"/>
    <property type="match status" value="1"/>
</dbReference>
<sequence>MVYLKHWNEFKAQALELYSRNPRQSRFLVKAQPKTQTLVVKLTDNRETLKFRAKSSIILNRLDEFQRQLLERMSGVKPPAAPVAATATAVANTAEKAVNAVADKASAPTSKSSKKKKGKKK</sequence>
<evidence type="ECO:0000313" key="3">
    <source>
        <dbReference type="EMBL" id="KOS16227.1"/>
    </source>
</evidence>